<protein>
    <recommendedName>
        <fullName evidence="1">Inosine/uridine-preferring nucleoside hydrolase domain-containing protein</fullName>
    </recommendedName>
</protein>
<dbReference type="AlphaFoldDB" id="A0A0F9AQD2"/>
<dbReference type="InterPro" id="IPR001910">
    <property type="entry name" value="Inosine/uridine_hydrolase_dom"/>
</dbReference>
<accession>A0A0F9AQD2</accession>
<gene>
    <name evidence="2" type="ORF">LCGC14_2884190</name>
</gene>
<evidence type="ECO:0000259" key="1">
    <source>
        <dbReference type="Pfam" id="PF01156"/>
    </source>
</evidence>
<dbReference type="InterPro" id="IPR036452">
    <property type="entry name" value="Ribo_hydro-like"/>
</dbReference>
<feature type="non-terminal residue" evidence="2">
    <location>
        <position position="1"/>
    </location>
</feature>
<dbReference type="Pfam" id="PF01156">
    <property type="entry name" value="IU_nuc_hydro"/>
    <property type="match status" value="1"/>
</dbReference>
<name>A0A0F9AQD2_9ZZZZ</name>
<dbReference type="SUPFAM" id="SSF53590">
    <property type="entry name" value="Nucleoside hydrolase"/>
    <property type="match status" value="1"/>
</dbReference>
<dbReference type="GO" id="GO:0016799">
    <property type="term" value="F:hydrolase activity, hydrolyzing N-glycosyl compounds"/>
    <property type="evidence" value="ECO:0007669"/>
    <property type="project" value="InterPro"/>
</dbReference>
<comment type="caution">
    <text evidence="2">The sequence shown here is derived from an EMBL/GenBank/DDBJ whole genome shotgun (WGS) entry which is preliminary data.</text>
</comment>
<organism evidence="2">
    <name type="scientific">marine sediment metagenome</name>
    <dbReference type="NCBI Taxonomy" id="412755"/>
    <lineage>
        <taxon>unclassified sequences</taxon>
        <taxon>metagenomes</taxon>
        <taxon>ecological metagenomes</taxon>
    </lineage>
</organism>
<proteinExistence type="predicted"/>
<evidence type="ECO:0000313" key="2">
    <source>
        <dbReference type="EMBL" id="KKK74396.1"/>
    </source>
</evidence>
<feature type="domain" description="Inosine/uridine-preferring nucleoside hydrolase" evidence="1">
    <location>
        <begin position="32"/>
        <end position="187"/>
    </location>
</feature>
<sequence>TVCPGISFSANQSEKIPVIYSTDLFHPHDDPDDHFDIVTLYSIPEIDLRAVILDQGAKQDKRPGRIPIQQLNHLLGRDVPYGIGLSRPLANALDPGYGELKKYQKGVKLIINVLREAAKPVTIITVGSMRDIAAAYNREPALFNRKVEKLLIFIGDAQGAFREHNVKLDPIAYARVMNSGLPVFWVPSFDGGLWQNNGNASFWRAKQVDLLEGISSPMINFFVYALLKKNEEDHMGFLYRKIPKTEKQYILKGIRNLWCTAIFTFITKRGFVQRGEDWFALGESEIQSGETIEKIFTFSPVSVFVDNNGKEWLEDSTRSRKIQRFKILKMEAYAHAMTSVTRHLLEELDR</sequence>
<dbReference type="EMBL" id="LAZR01056336">
    <property type="protein sequence ID" value="KKK74396.1"/>
    <property type="molecule type" value="Genomic_DNA"/>
</dbReference>
<reference evidence="2" key="1">
    <citation type="journal article" date="2015" name="Nature">
        <title>Complex archaea that bridge the gap between prokaryotes and eukaryotes.</title>
        <authorList>
            <person name="Spang A."/>
            <person name="Saw J.H."/>
            <person name="Jorgensen S.L."/>
            <person name="Zaremba-Niedzwiedzka K."/>
            <person name="Martijn J."/>
            <person name="Lind A.E."/>
            <person name="van Eijk R."/>
            <person name="Schleper C."/>
            <person name="Guy L."/>
            <person name="Ettema T.J."/>
        </authorList>
    </citation>
    <scope>NUCLEOTIDE SEQUENCE</scope>
</reference>
<dbReference type="Gene3D" id="3.90.245.10">
    <property type="entry name" value="Ribonucleoside hydrolase-like"/>
    <property type="match status" value="1"/>
</dbReference>